<dbReference type="EMBL" id="JAKELL010000006">
    <property type="protein sequence ID" value="KAH8998098.1"/>
    <property type="molecule type" value="Genomic_DNA"/>
</dbReference>
<dbReference type="AlphaFoldDB" id="A0AAD4LPI8"/>
<evidence type="ECO:0000313" key="3">
    <source>
        <dbReference type="EMBL" id="KAH8998098.1"/>
    </source>
</evidence>
<comment type="caution">
    <text evidence="3">The sequence shown here is derived from an EMBL/GenBank/DDBJ whole genome shotgun (WGS) entry which is preliminary data.</text>
</comment>
<feature type="region of interest" description="Disordered" evidence="1">
    <location>
        <begin position="318"/>
        <end position="354"/>
    </location>
</feature>
<proteinExistence type="predicted"/>
<evidence type="ECO:0000313" key="4">
    <source>
        <dbReference type="Proteomes" id="UP001201163"/>
    </source>
</evidence>
<organism evidence="3 4">
    <name type="scientific">Lactarius akahatsu</name>
    <dbReference type="NCBI Taxonomy" id="416441"/>
    <lineage>
        <taxon>Eukaryota</taxon>
        <taxon>Fungi</taxon>
        <taxon>Dikarya</taxon>
        <taxon>Basidiomycota</taxon>
        <taxon>Agaricomycotina</taxon>
        <taxon>Agaricomycetes</taxon>
        <taxon>Russulales</taxon>
        <taxon>Russulaceae</taxon>
        <taxon>Lactarius</taxon>
    </lineage>
</organism>
<accession>A0AAD4LPI8</accession>
<feature type="chain" id="PRO_5042164567" evidence="2">
    <location>
        <begin position="21"/>
        <end position="380"/>
    </location>
</feature>
<protein>
    <submittedName>
        <fullName evidence="3">Uncharacterized protein</fullName>
    </submittedName>
</protein>
<keyword evidence="4" id="KW-1185">Reference proteome</keyword>
<dbReference type="Proteomes" id="UP001201163">
    <property type="component" value="Unassembled WGS sequence"/>
</dbReference>
<feature type="signal peptide" evidence="2">
    <location>
        <begin position="1"/>
        <end position="20"/>
    </location>
</feature>
<name>A0AAD4LPI8_9AGAM</name>
<gene>
    <name evidence="3" type="ORF">EDB92DRAFT_2111916</name>
</gene>
<evidence type="ECO:0000256" key="1">
    <source>
        <dbReference type="SAM" id="MobiDB-lite"/>
    </source>
</evidence>
<sequence>MFSPLLTLVALFVSPAAVRASPCVAFDTTWNLLAFGLDGKDWNAGTQDTWASGTATDITTSGRPPFDGTNTTCFLSQYTNAIYVTNGDKSSPSSIHIYDATAKSWSTQAVTTGSFDPSSFNAILDHDTNVFYALSHGELFHLDMGLLKAANSTSLQWVDVEKAPYADGYQPVMALAQNHVFFLNVPGTPAGSADIYVIHFDYFQPDAQAFPTSNGVIPATYGQTASFFQDQGVQEAFAFIPSDSSATYVLNVQSNTTQTLAGPSTKDAGATYFAGINSLVQLDSKGGVSYLPFNPSGASANAAAQWSKVGSLAKAAPPSSSVSSSSSATSSSGTTKQSGSSNSSSSSSSSSPNGAAAVAPRGIVWAILGAAILGSGALLV</sequence>
<dbReference type="InterPro" id="IPR011043">
    <property type="entry name" value="Gal_Oxase/kelch_b-propeller"/>
</dbReference>
<keyword evidence="2" id="KW-0732">Signal</keyword>
<evidence type="ECO:0000256" key="2">
    <source>
        <dbReference type="SAM" id="SignalP"/>
    </source>
</evidence>
<dbReference type="SUPFAM" id="SSF50965">
    <property type="entry name" value="Galactose oxidase, central domain"/>
    <property type="match status" value="1"/>
</dbReference>
<reference evidence="3" key="1">
    <citation type="submission" date="2022-01" db="EMBL/GenBank/DDBJ databases">
        <title>Comparative genomics reveals a dynamic genome evolution in the ectomycorrhizal milk-cap (Lactarius) mushrooms.</title>
        <authorList>
            <consortium name="DOE Joint Genome Institute"/>
            <person name="Lebreton A."/>
            <person name="Tang N."/>
            <person name="Kuo A."/>
            <person name="LaButti K."/>
            <person name="Drula E."/>
            <person name="Barry K."/>
            <person name="Clum A."/>
            <person name="Lipzen A."/>
            <person name="Mousain D."/>
            <person name="Ng V."/>
            <person name="Wang R."/>
            <person name="Wang X."/>
            <person name="Dai Y."/>
            <person name="Henrissat B."/>
            <person name="Grigoriev I.V."/>
            <person name="Guerin-Laguette A."/>
            <person name="Yu F."/>
            <person name="Martin F.M."/>
        </authorList>
    </citation>
    <scope>NUCLEOTIDE SEQUENCE</scope>
    <source>
        <strain evidence="3">QP</strain>
    </source>
</reference>